<name>H5XMD8_9PSEU</name>
<dbReference type="Proteomes" id="UP000002791">
    <property type="component" value="Chromosome"/>
</dbReference>
<dbReference type="AlphaFoldDB" id="H5XMD8"/>
<dbReference type="RefSeq" id="WP_005454098.1">
    <property type="nucleotide sequence ID" value="NZ_CM001440.1"/>
</dbReference>
<sequence length="49" mass="5106">MRDIDPTQTEAVEPGDTVAAGVSAASGVVVTTSFDDDDDLEPTIVRGRE</sequence>
<protein>
    <submittedName>
        <fullName evidence="1">Uncharacterized protein</fullName>
    </submittedName>
</protein>
<dbReference type="HOGENOM" id="CLU_215952_0_0_11"/>
<dbReference type="EMBL" id="CM001440">
    <property type="protein sequence ID" value="EHR59887.1"/>
    <property type="molecule type" value="Genomic_DNA"/>
</dbReference>
<accession>H5XMD8</accession>
<organism evidence="1 2">
    <name type="scientific">Saccharomonospora cyanea NA-134</name>
    <dbReference type="NCBI Taxonomy" id="882082"/>
    <lineage>
        <taxon>Bacteria</taxon>
        <taxon>Bacillati</taxon>
        <taxon>Actinomycetota</taxon>
        <taxon>Actinomycetes</taxon>
        <taxon>Pseudonocardiales</taxon>
        <taxon>Pseudonocardiaceae</taxon>
        <taxon>Saccharomonospora</taxon>
    </lineage>
</organism>
<keyword evidence="2" id="KW-1185">Reference proteome</keyword>
<evidence type="ECO:0000313" key="1">
    <source>
        <dbReference type="EMBL" id="EHR59887.1"/>
    </source>
</evidence>
<reference evidence="1 2" key="1">
    <citation type="submission" date="2011-11" db="EMBL/GenBank/DDBJ databases">
        <title>The Noncontiguous Finished sequence of Saccharomonospora cyanea NA-134.</title>
        <authorList>
            <consortium name="US DOE Joint Genome Institute"/>
            <person name="Lucas S."/>
            <person name="Han J."/>
            <person name="Lapidus A."/>
            <person name="Cheng J.-F."/>
            <person name="Goodwin L."/>
            <person name="Pitluck S."/>
            <person name="Peters L."/>
            <person name="Ovchinnikova G."/>
            <person name="Lu M."/>
            <person name="Detter J.C."/>
            <person name="Han C."/>
            <person name="Tapia R."/>
            <person name="Land M."/>
            <person name="Hauser L."/>
            <person name="Kyrpides N."/>
            <person name="Ivanova N."/>
            <person name="Pagani I."/>
            <person name="Brambilla E.-M."/>
            <person name="Klenk H.-P."/>
            <person name="Woyke T."/>
        </authorList>
    </citation>
    <scope>NUCLEOTIDE SEQUENCE [LARGE SCALE GENOMIC DNA]</scope>
    <source>
        <strain evidence="1 2">NA-134</strain>
    </source>
</reference>
<proteinExistence type="predicted"/>
<gene>
    <name evidence="1" type="ORF">SaccyDRAFT_0974</name>
</gene>
<evidence type="ECO:0000313" key="2">
    <source>
        <dbReference type="Proteomes" id="UP000002791"/>
    </source>
</evidence>